<protein>
    <recommendedName>
        <fullName evidence="3">cellulase</fullName>
        <ecNumber evidence="3">3.2.1.4</ecNumber>
    </recommendedName>
</protein>
<keyword evidence="8" id="KW-0624">Polysaccharide degradation</keyword>
<name>A0A2R6RQV9_ACTCC</name>
<dbReference type="GO" id="GO:0030245">
    <property type="term" value="P:cellulose catabolic process"/>
    <property type="evidence" value="ECO:0007669"/>
    <property type="project" value="UniProtKB-KW"/>
</dbReference>
<dbReference type="InterPro" id="IPR012341">
    <property type="entry name" value="6hp_glycosidase-like_sf"/>
</dbReference>
<keyword evidence="5" id="KW-0136">Cellulose degradation</keyword>
<gene>
    <name evidence="10" type="ORF">CEY00_Acc02727</name>
</gene>
<sequence>MKREVMVMELSGPCRSQLMIMTFVLMNVMVVDYVASHDYGETLSKSILFFEGQRSGELPLSQRMAWRKDSALRDGSDVGGRQHQIQFPNGLLNHHAGKFMGSDLKYALEAIRWVTDYFLKATRVPGVVYVQVGEFYGDHRCWERPEDMDTPRTTYKVRKMKPGSEVSGEIAAPLVASSLGEVSSNVY</sequence>
<reference evidence="11" key="2">
    <citation type="journal article" date="2018" name="BMC Genomics">
        <title>A manually annotated Actinidia chinensis var. chinensis (kiwifruit) genome highlights the challenges associated with draft genomes and gene prediction in plants.</title>
        <authorList>
            <person name="Pilkington S.M."/>
            <person name="Crowhurst R."/>
            <person name="Hilario E."/>
            <person name="Nardozza S."/>
            <person name="Fraser L."/>
            <person name="Peng Y."/>
            <person name="Gunaseelan K."/>
            <person name="Simpson R."/>
            <person name="Tahir J."/>
            <person name="Deroles S.C."/>
            <person name="Templeton K."/>
            <person name="Luo Z."/>
            <person name="Davy M."/>
            <person name="Cheng C."/>
            <person name="McNeilage M."/>
            <person name="Scaglione D."/>
            <person name="Liu Y."/>
            <person name="Zhang Q."/>
            <person name="Datson P."/>
            <person name="De Silva N."/>
            <person name="Gardiner S.E."/>
            <person name="Bassett H."/>
            <person name="Chagne D."/>
            <person name="McCallum J."/>
            <person name="Dzierzon H."/>
            <person name="Deng C."/>
            <person name="Wang Y.Y."/>
            <person name="Barron L."/>
            <person name="Manako K."/>
            <person name="Bowen J."/>
            <person name="Foster T.M."/>
            <person name="Erridge Z.A."/>
            <person name="Tiffin H."/>
            <person name="Waite C.N."/>
            <person name="Davies K.M."/>
            <person name="Grierson E.P."/>
            <person name="Laing W.A."/>
            <person name="Kirk R."/>
            <person name="Chen X."/>
            <person name="Wood M."/>
            <person name="Montefiori M."/>
            <person name="Brummell D.A."/>
            <person name="Schwinn K.E."/>
            <person name="Catanach A."/>
            <person name="Fullerton C."/>
            <person name="Li D."/>
            <person name="Meiyalaghan S."/>
            <person name="Nieuwenhuizen N."/>
            <person name="Read N."/>
            <person name="Prakash R."/>
            <person name="Hunter D."/>
            <person name="Zhang H."/>
            <person name="McKenzie M."/>
            <person name="Knabel M."/>
            <person name="Harris A."/>
            <person name="Allan A.C."/>
            <person name="Gleave A."/>
            <person name="Chen A."/>
            <person name="Janssen B.J."/>
            <person name="Plunkett B."/>
            <person name="Ampomah-Dwamena C."/>
            <person name="Voogd C."/>
            <person name="Leif D."/>
            <person name="Lafferty D."/>
            <person name="Souleyre E.J.F."/>
            <person name="Varkonyi-Gasic E."/>
            <person name="Gambi F."/>
            <person name="Hanley J."/>
            <person name="Yao J.L."/>
            <person name="Cheung J."/>
            <person name="David K.M."/>
            <person name="Warren B."/>
            <person name="Marsh K."/>
            <person name="Snowden K.C."/>
            <person name="Lin-Wang K."/>
            <person name="Brian L."/>
            <person name="Martinez-Sanchez M."/>
            <person name="Wang M."/>
            <person name="Ileperuma N."/>
            <person name="Macnee N."/>
            <person name="Campin R."/>
            <person name="McAtee P."/>
            <person name="Drummond R.S.M."/>
            <person name="Espley R.V."/>
            <person name="Ireland H.S."/>
            <person name="Wu R."/>
            <person name="Atkinson R.G."/>
            <person name="Karunairetnam S."/>
            <person name="Bulley S."/>
            <person name="Chunkath S."/>
            <person name="Hanley Z."/>
            <person name="Storey R."/>
            <person name="Thrimawithana A.H."/>
            <person name="Thomson S."/>
            <person name="David C."/>
            <person name="Testolin R."/>
            <person name="Huang H."/>
            <person name="Hellens R.P."/>
            <person name="Schaffer R.J."/>
        </authorList>
    </citation>
    <scope>NUCLEOTIDE SEQUENCE [LARGE SCALE GENOMIC DNA]</scope>
    <source>
        <strain evidence="11">cv. Red5</strain>
    </source>
</reference>
<keyword evidence="4" id="KW-0378">Hydrolase</keyword>
<keyword evidence="11" id="KW-1185">Reference proteome</keyword>
<evidence type="ECO:0000256" key="8">
    <source>
        <dbReference type="ARBA" id="ARBA00023326"/>
    </source>
</evidence>
<evidence type="ECO:0000259" key="9">
    <source>
        <dbReference type="Pfam" id="PF00759"/>
    </source>
</evidence>
<reference evidence="10 11" key="1">
    <citation type="submission" date="2017-07" db="EMBL/GenBank/DDBJ databases">
        <title>An improved, manually edited Actinidia chinensis var. chinensis (kiwifruit) genome highlights the challenges associated with draft genomes and gene prediction in plants.</title>
        <authorList>
            <person name="Pilkington S."/>
            <person name="Crowhurst R."/>
            <person name="Hilario E."/>
            <person name="Nardozza S."/>
            <person name="Fraser L."/>
            <person name="Peng Y."/>
            <person name="Gunaseelan K."/>
            <person name="Simpson R."/>
            <person name="Tahir J."/>
            <person name="Deroles S."/>
            <person name="Templeton K."/>
            <person name="Luo Z."/>
            <person name="Davy M."/>
            <person name="Cheng C."/>
            <person name="Mcneilage M."/>
            <person name="Scaglione D."/>
            <person name="Liu Y."/>
            <person name="Zhang Q."/>
            <person name="Datson P."/>
            <person name="De Silva N."/>
            <person name="Gardiner S."/>
            <person name="Bassett H."/>
            <person name="Chagne D."/>
            <person name="Mccallum J."/>
            <person name="Dzierzon H."/>
            <person name="Deng C."/>
            <person name="Wang Y.-Y."/>
            <person name="Barron N."/>
            <person name="Manako K."/>
            <person name="Bowen J."/>
            <person name="Foster T."/>
            <person name="Erridge Z."/>
            <person name="Tiffin H."/>
            <person name="Waite C."/>
            <person name="Davies K."/>
            <person name="Grierson E."/>
            <person name="Laing W."/>
            <person name="Kirk R."/>
            <person name="Chen X."/>
            <person name="Wood M."/>
            <person name="Montefiori M."/>
            <person name="Brummell D."/>
            <person name="Schwinn K."/>
            <person name="Catanach A."/>
            <person name="Fullerton C."/>
            <person name="Li D."/>
            <person name="Meiyalaghan S."/>
            <person name="Nieuwenhuizen N."/>
            <person name="Read N."/>
            <person name="Prakash R."/>
            <person name="Hunter D."/>
            <person name="Zhang H."/>
            <person name="Mckenzie M."/>
            <person name="Knabel M."/>
            <person name="Harris A."/>
            <person name="Allan A."/>
            <person name="Chen A."/>
            <person name="Janssen B."/>
            <person name="Plunkett B."/>
            <person name="Dwamena C."/>
            <person name="Voogd C."/>
            <person name="Leif D."/>
            <person name="Lafferty D."/>
            <person name="Souleyre E."/>
            <person name="Varkonyi-Gasic E."/>
            <person name="Gambi F."/>
            <person name="Hanley J."/>
            <person name="Yao J.-L."/>
            <person name="Cheung J."/>
            <person name="David K."/>
            <person name="Warren B."/>
            <person name="Marsh K."/>
            <person name="Snowden K."/>
            <person name="Lin-Wang K."/>
            <person name="Brian L."/>
            <person name="Martinez-Sanchez M."/>
            <person name="Wang M."/>
            <person name="Ileperuma N."/>
            <person name="Macnee N."/>
            <person name="Campin R."/>
            <person name="Mcatee P."/>
            <person name="Drummond R."/>
            <person name="Espley R."/>
            <person name="Ireland H."/>
            <person name="Wu R."/>
            <person name="Atkinson R."/>
            <person name="Karunairetnam S."/>
            <person name="Bulley S."/>
            <person name="Chunkath S."/>
            <person name="Hanley Z."/>
            <person name="Storey R."/>
            <person name="Thrimawithana A."/>
            <person name="Thomson S."/>
            <person name="David C."/>
            <person name="Testolin R."/>
        </authorList>
    </citation>
    <scope>NUCLEOTIDE SEQUENCE [LARGE SCALE GENOMIC DNA]</scope>
    <source>
        <strain evidence="11">cv. Red5</strain>
        <tissue evidence="10">Young leaf</tissue>
    </source>
</reference>
<dbReference type="Pfam" id="PF00759">
    <property type="entry name" value="Glyco_hydro_9"/>
    <property type="match status" value="2"/>
</dbReference>
<proteinExistence type="inferred from homology"/>
<evidence type="ECO:0000313" key="11">
    <source>
        <dbReference type="Proteomes" id="UP000241394"/>
    </source>
</evidence>
<evidence type="ECO:0000313" key="10">
    <source>
        <dbReference type="EMBL" id="PSS32428.1"/>
    </source>
</evidence>
<evidence type="ECO:0000256" key="3">
    <source>
        <dbReference type="ARBA" id="ARBA00012601"/>
    </source>
</evidence>
<evidence type="ECO:0000256" key="6">
    <source>
        <dbReference type="ARBA" id="ARBA00023277"/>
    </source>
</evidence>
<dbReference type="AlphaFoldDB" id="A0A2R6RQV9"/>
<dbReference type="Gramene" id="PSS32428">
    <property type="protein sequence ID" value="PSS32428"/>
    <property type="gene ID" value="CEY00_Acc02727"/>
</dbReference>
<dbReference type="EC" id="3.2.1.4" evidence="3"/>
<dbReference type="InParanoid" id="A0A2R6RQV9"/>
<keyword evidence="6" id="KW-0119">Carbohydrate metabolism</keyword>
<dbReference type="InterPro" id="IPR001701">
    <property type="entry name" value="Glyco_hydro_9"/>
</dbReference>
<dbReference type="Proteomes" id="UP000241394">
    <property type="component" value="Chromosome LG3"/>
</dbReference>
<dbReference type="OrthoDB" id="908349at2759"/>
<feature type="domain" description="Glycoside hydrolase family 9" evidence="9">
    <location>
        <begin position="102"/>
        <end position="178"/>
    </location>
</feature>
<evidence type="ECO:0000256" key="1">
    <source>
        <dbReference type="ARBA" id="ARBA00000966"/>
    </source>
</evidence>
<dbReference type="EMBL" id="NKQK01000003">
    <property type="protein sequence ID" value="PSS32428.1"/>
    <property type="molecule type" value="Genomic_DNA"/>
</dbReference>
<comment type="catalytic activity">
    <reaction evidence="1">
        <text>Endohydrolysis of (1-&gt;4)-beta-D-glucosidic linkages in cellulose, lichenin and cereal beta-D-glucans.</text>
        <dbReference type="EC" id="3.2.1.4"/>
    </reaction>
</comment>
<dbReference type="GO" id="GO:0008810">
    <property type="term" value="F:cellulase activity"/>
    <property type="evidence" value="ECO:0007669"/>
    <property type="project" value="UniProtKB-EC"/>
</dbReference>
<organism evidence="10 11">
    <name type="scientific">Actinidia chinensis var. chinensis</name>
    <name type="common">Chinese soft-hair kiwi</name>
    <dbReference type="NCBI Taxonomy" id="1590841"/>
    <lineage>
        <taxon>Eukaryota</taxon>
        <taxon>Viridiplantae</taxon>
        <taxon>Streptophyta</taxon>
        <taxon>Embryophyta</taxon>
        <taxon>Tracheophyta</taxon>
        <taxon>Spermatophyta</taxon>
        <taxon>Magnoliopsida</taxon>
        <taxon>eudicotyledons</taxon>
        <taxon>Gunneridae</taxon>
        <taxon>Pentapetalae</taxon>
        <taxon>asterids</taxon>
        <taxon>Ericales</taxon>
        <taxon>Actinidiaceae</taxon>
        <taxon>Actinidia</taxon>
    </lineage>
</organism>
<keyword evidence="7" id="KW-0326">Glycosidase</keyword>
<evidence type="ECO:0000256" key="4">
    <source>
        <dbReference type="ARBA" id="ARBA00022801"/>
    </source>
</evidence>
<accession>A0A2R6RQV9</accession>
<dbReference type="OMA" id="AASPANC"/>
<evidence type="ECO:0000256" key="5">
    <source>
        <dbReference type="ARBA" id="ARBA00023001"/>
    </source>
</evidence>
<comment type="similarity">
    <text evidence="2">Belongs to the glycosyl hydrolase 9 (cellulase E) family.</text>
</comment>
<dbReference type="InterPro" id="IPR008928">
    <property type="entry name" value="6-hairpin_glycosidase_sf"/>
</dbReference>
<evidence type="ECO:0000256" key="7">
    <source>
        <dbReference type="ARBA" id="ARBA00023295"/>
    </source>
</evidence>
<dbReference type="PANTHER" id="PTHR22298">
    <property type="entry name" value="ENDO-1,4-BETA-GLUCANASE"/>
    <property type="match status" value="1"/>
</dbReference>
<evidence type="ECO:0000256" key="2">
    <source>
        <dbReference type="ARBA" id="ARBA00007072"/>
    </source>
</evidence>
<comment type="caution">
    <text evidence="10">The sequence shown here is derived from an EMBL/GenBank/DDBJ whole genome shotgun (WGS) entry which is preliminary data.</text>
</comment>
<dbReference type="Gene3D" id="1.50.10.10">
    <property type="match status" value="1"/>
</dbReference>
<feature type="domain" description="Glycoside hydrolase family 9" evidence="9">
    <location>
        <begin position="39"/>
        <end position="79"/>
    </location>
</feature>
<dbReference type="SUPFAM" id="SSF48208">
    <property type="entry name" value="Six-hairpin glycosidases"/>
    <property type="match status" value="1"/>
</dbReference>